<reference evidence="10" key="1">
    <citation type="submission" date="2021-03" db="EMBL/GenBank/DDBJ databases">
        <title>Comparative genomics and phylogenomic investigation of the class Geoglossomycetes provide insights into ecological specialization and systematics.</title>
        <authorList>
            <person name="Melie T."/>
            <person name="Pirro S."/>
            <person name="Miller A.N."/>
            <person name="Quandt A."/>
        </authorList>
    </citation>
    <scope>NUCLEOTIDE SEQUENCE</scope>
    <source>
        <strain evidence="10">GBOQ0MN5Z8</strain>
    </source>
</reference>
<keyword evidence="7" id="KW-0663">Pyridoxal phosphate</keyword>
<dbReference type="GO" id="GO:0005524">
    <property type="term" value="F:ATP binding"/>
    <property type="evidence" value="ECO:0007669"/>
    <property type="project" value="TreeGrafter"/>
</dbReference>
<keyword evidence="11" id="KW-1185">Reference proteome</keyword>
<dbReference type="SUPFAM" id="SSF53686">
    <property type="entry name" value="Tryptophan synthase beta subunit-like PLP-dependent enzymes"/>
    <property type="match status" value="1"/>
</dbReference>
<dbReference type="Pfam" id="PF00291">
    <property type="entry name" value="PALP"/>
    <property type="match status" value="1"/>
</dbReference>
<comment type="caution">
    <text evidence="10">The sequence shown here is derived from an EMBL/GenBank/DDBJ whole genome shotgun (WGS) entry which is preliminary data.</text>
</comment>
<keyword evidence="6" id="KW-0460">Magnesium</keyword>
<protein>
    <recommendedName>
        <fullName evidence="9">Tryptophan synthase beta chain-like PALP domain-containing protein</fullName>
    </recommendedName>
</protein>
<dbReference type="GO" id="GO:0000287">
    <property type="term" value="F:magnesium ion binding"/>
    <property type="evidence" value="ECO:0007669"/>
    <property type="project" value="TreeGrafter"/>
</dbReference>
<dbReference type="FunFam" id="3.40.50.1100:FF:000005">
    <property type="entry name" value="Threonine dehydratase catabolic"/>
    <property type="match status" value="1"/>
</dbReference>
<dbReference type="GO" id="GO:0003941">
    <property type="term" value="F:L-serine ammonia-lyase activity"/>
    <property type="evidence" value="ECO:0007669"/>
    <property type="project" value="TreeGrafter"/>
</dbReference>
<dbReference type="GO" id="GO:0008721">
    <property type="term" value="F:D-serine ammonia-lyase activity"/>
    <property type="evidence" value="ECO:0007669"/>
    <property type="project" value="TreeGrafter"/>
</dbReference>
<dbReference type="PROSITE" id="PS00165">
    <property type="entry name" value="DEHYDRATASE_SER_THR"/>
    <property type="match status" value="1"/>
</dbReference>
<evidence type="ECO:0000256" key="8">
    <source>
        <dbReference type="ARBA" id="ARBA00023239"/>
    </source>
</evidence>
<comment type="cofactor">
    <cofactor evidence="1">
        <name>Ca(2+)</name>
        <dbReference type="ChEBI" id="CHEBI:29108"/>
    </cofactor>
</comment>
<dbReference type="EMBL" id="JAGHQL010000062">
    <property type="protein sequence ID" value="KAH0542065.1"/>
    <property type="molecule type" value="Genomic_DNA"/>
</dbReference>
<evidence type="ECO:0000256" key="1">
    <source>
        <dbReference type="ARBA" id="ARBA00001913"/>
    </source>
</evidence>
<comment type="cofactor">
    <cofactor evidence="3">
        <name>Mn(2+)</name>
        <dbReference type="ChEBI" id="CHEBI:29035"/>
    </cofactor>
</comment>
<name>A0A9P8L3G0_9PEZI</name>
<comment type="similarity">
    <text evidence="5">Belongs to the serine/threonine dehydratase family.</text>
</comment>
<dbReference type="PANTHER" id="PTHR43050">
    <property type="entry name" value="SERINE / THREONINE RACEMASE FAMILY MEMBER"/>
    <property type="match status" value="1"/>
</dbReference>
<dbReference type="InterPro" id="IPR036052">
    <property type="entry name" value="TrpB-like_PALP_sf"/>
</dbReference>
<keyword evidence="8" id="KW-0456">Lyase</keyword>
<organism evidence="10 11">
    <name type="scientific">Glutinoglossum americanum</name>
    <dbReference type="NCBI Taxonomy" id="1670608"/>
    <lineage>
        <taxon>Eukaryota</taxon>
        <taxon>Fungi</taxon>
        <taxon>Dikarya</taxon>
        <taxon>Ascomycota</taxon>
        <taxon>Pezizomycotina</taxon>
        <taxon>Geoglossomycetes</taxon>
        <taxon>Geoglossales</taxon>
        <taxon>Geoglossaceae</taxon>
        <taxon>Glutinoglossum</taxon>
    </lineage>
</organism>
<accession>A0A9P8L3G0</accession>
<dbReference type="GO" id="GO:0006520">
    <property type="term" value="P:amino acid metabolic process"/>
    <property type="evidence" value="ECO:0007669"/>
    <property type="project" value="InterPro"/>
</dbReference>
<dbReference type="PANTHER" id="PTHR43050:SF1">
    <property type="entry name" value="SERINE RACEMASE"/>
    <property type="match status" value="1"/>
</dbReference>
<dbReference type="CDD" id="cd01562">
    <property type="entry name" value="Thr-dehyd"/>
    <property type="match status" value="1"/>
</dbReference>
<evidence type="ECO:0000256" key="4">
    <source>
        <dbReference type="ARBA" id="ARBA00001946"/>
    </source>
</evidence>
<dbReference type="InterPro" id="IPR001926">
    <property type="entry name" value="TrpB-like_PALP"/>
</dbReference>
<evidence type="ECO:0000256" key="2">
    <source>
        <dbReference type="ARBA" id="ARBA00001933"/>
    </source>
</evidence>
<evidence type="ECO:0000259" key="9">
    <source>
        <dbReference type="Pfam" id="PF00291"/>
    </source>
</evidence>
<gene>
    <name evidence="10" type="ORF">FGG08_003530</name>
</gene>
<dbReference type="OrthoDB" id="271064at2759"/>
<dbReference type="GO" id="GO:0018114">
    <property type="term" value="F:threonine racemase activity"/>
    <property type="evidence" value="ECO:0007669"/>
    <property type="project" value="TreeGrafter"/>
</dbReference>
<evidence type="ECO:0000313" key="11">
    <source>
        <dbReference type="Proteomes" id="UP000698800"/>
    </source>
</evidence>
<evidence type="ECO:0000256" key="3">
    <source>
        <dbReference type="ARBA" id="ARBA00001936"/>
    </source>
</evidence>
<dbReference type="Proteomes" id="UP000698800">
    <property type="component" value="Unassembled WGS sequence"/>
</dbReference>
<dbReference type="AlphaFoldDB" id="A0A9P8L3G0"/>
<dbReference type="Gene3D" id="3.40.50.1100">
    <property type="match status" value="2"/>
</dbReference>
<proteinExistence type="inferred from homology"/>
<evidence type="ECO:0000256" key="5">
    <source>
        <dbReference type="ARBA" id="ARBA00010869"/>
    </source>
</evidence>
<dbReference type="GO" id="GO:0030378">
    <property type="term" value="F:serine racemase activity"/>
    <property type="evidence" value="ECO:0007669"/>
    <property type="project" value="TreeGrafter"/>
</dbReference>
<comment type="cofactor">
    <cofactor evidence="4">
        <name>Mg(2+)</name>
        <dbReference type="ChEBI" id="CHEBI:18420"/>
    </cofactor>
</comment>
<evidence type="ECO:0000256" key="6">
    <source>
        <dbReference type="ARBA" id="ARBA00022842"/>
    </source>
</evidence>
<dbReference type="GO" id="GO:0030170">
    <property type="term" value="F:pyridoxal phosphate binding"/>
    <property type="evidence" value="ECO:0007669"/>
    <property type="project" value="InterPro"/>
</dbReference>
<dbReference type="InterPro" id="IPR000634">
    <property type="entry name" value="Ser/Thr_deHydtase_PyrdxlP-BS"/>
</dbReference>
<sequence length="749" mass="80702">MYLPYPCIRVSVSAKLALSGIGEAASSLKMVVFVDLEGLESHSVSDMRVPAGSLDWRRRFPLDDKSPVCSQMEDCGAKTEVEEPRELPEIPNRGSFSAALASYPIISQIARDLDLNDLHALALSCRQFRANLLPFRSRLVTQSLRCDIDAERGQVAWEASARKKWRCARDMVAECRKCARVVCRHTLKPGSPTPPSSESLAFTAPAFLRDPCSCPDDPWLCQPCGKPLMSEDVKYHDAWAWRERYSQCLGMMGIGEGVEGVRCGRGATCTAAEITLIESDCDSAMRCFEMGWMITASGEEVPGQGYLIREIEGIGGVVMKKLMRKQSIGAVVIGDVPGEAGGSGQSERREYLGREVRGEQRSCCQRSIVSILTHTMTDPSRALPLTRESVQAAHQLIKPHIHLTPVLTSRTLSALASTPQSPNALKGTPYEGQEPARPRINLFFKCENYQRVGAFKARGAFHAIARLGDDELRRGVITHSSGNHAQALALAAQTRGVEAYVVMPSSSSASKVAATKAYGATVIHSGPTSQEREAVVEEVVSRTGALLVPPYDYGDVILGQGTVGLEFESQVREMVGGEGGLDAIVAPCGGGGLLSGIATALRTPPPPARPEIQIFGAEPSHQGADDCRRGLAANTRIPAVKSLTIADGLRTPVGKIPWSVISDQAKVRGVYAVGEEEIKGAMRLVVERMKVWIEPSAAVAVAVVLFCEEWRRAVEREGGDGGWNVGVVLSGGNITVEDVGKLFAEGQRG</sequence>
<evidence type="ECO:0000256" key="7">
    <source>
        <dbReference type="ARBA" id="ARBA00022898"/>
    </source>
</evidence>
<comment type="cofactor">
    <cofactor evidence="2">
        <name>pyridoxal 5'-phosphate</name>
        <dbReference type="ChEBI" id="CHEBI:597326"/>
    </cofactor>
</comment>
<feature type="domain" description="Tryptophan synthase beta chain-like PALP" evidence="9">
    <location>
        <begin position="438"/>
        <end position="730"/>
    </location>
</feature>
<evidence type="ECO:0000313" key="10">
    <source>
        <dbReference type="EMBL" id="KAH0542065.1"/>
    </source>
</evidence>